<feature type="region of interest" description="Disordered" evidence="2">
    <location>
        <begin position="494"/>
        <end position="514"/>
    </location>
</feature>
<organism evidence="3">
    <name type="scientific">Trypanosoma vivax (strain Y486)</name>
    <dbReference type="NCBI Taxonomy" id="1055687"/>
    <lineage>
        <taxon>Eukaryota</taxon>
        <taxon>Discoba</taxon>
        <taxon>Euglenozoa</taxon>
        <taxon>Kinetoplastea</taxon>
        <taxon>Metakinetoplastina</taxon>
        <taxon>Trypanosomatida</taxon>
        <taxon>Trypanosomatidae</taxon>
        <taxon>Trypanosoma</taxon>
        <taxon>Duttonella</taxon>
    </lineage>
</organism>
<dbReference type="OMA" id="HLSYCWP"/>
<gene>
    <name evidence="3" type="ORF">TVY486_0906230</name>
</gene>
<evidence type="ECO:0000313" key="3">
    <source>
        <dbReference type="EMBL" id="CCC50802.1"/>
    </source>
</evidence>
<dbReference type="VEuPathDB" id="TriTrypDB:TvY486_0906230"/>
<proteinExistence type="predicted"/>
<evidence type="ECO:0000256" key="1">
    <source>
        <dbReference type="SAM" id="Coils"/>
    </source>
</evidence>
<feature type="compositionally biased region" description="Polar residues" evidence="2">
    <location>
        <begin position="458"/>
        <end position="468"/>
    </location>
</feature>
<evidence type="ECO:0000256" key="2">
    <source>
        <dbReference type="SAM" id="MobiDB-lite"/>
    </source>
</evidence>
<accession>G0U3E5</accession>
<name>G0U3E5_TRYVY</name>
<feature type="region of interest" description="Disordered" evidence="2">
    <location>
        <begin position="432"/>
        <end position="475"/>
    </location>
</feature>
<keyword evidence="1" id="KW-0175">Coiled coil</keyword>
<sequence length="1071" mass="121769">MEGSGNNVAASLNPKLDVSCDRGFEKSRNGNGVGERRIRLGSEMRTGAGGNNFRVLPAIPSSSQNCPAQRDGSTRNPLTLNAADSKARNNRIVNQERWRSSLLQYEVALKELVTNSFGLPPTGMRVMKTFKLFDSVTRVVSEYSPEFSDMLKMFRVEFCRAIFSNSDACEKFPCLGDEEEQEEIEELGATYFDQVDALLRENGALRVEVSLGNTYDNLAQQKKEIERAREALSYYENEVNRLERENERYSKSYLAAKEEAAAAEQKNDKLTHEFDDMRLRFLQENKEIHLRLCRLRKYLSDKESVLIKDSYKAMKDKRMDVMQRLFDEGDERVTLLVILSQLESRINECLDRYDKEILLADDSEDHTHQQRMLRVVSLLIEEMHLCEERYLRLLPRDNKRPTGEEQDETDAFITLLSEPRLYEALVGKQVLPRESPSEQMSSSQTSLSSITETEKSRNVSSVLESPQEGSPILTPSKFLAGSAATTEAVENIPPSAENKAKGSNSDNSFLQPSTISNIFPECPNEDLTALFSPMNNNERESQYMNKSSVAGPKPAPTVRTQMKRVEMPKRLVQDARRKQEEWVRKIFGSAVQTRDLVQRVKKNVAETSHNTDCEKLMEHFITKPLLDISTNKFHCGIDLFAGPAPHTQALLCSVMHVDPVDAVVIPQGTRYMHVKHRNPMRTEVVGKDMSETNTVLSSSVILDDWGGKSTLQHSELQATVPKEDVPDMVNNSSLFSEMKTSKLTKTALKGVVAMSSTSPTAAIFPRLNPLSPNRAPEWLTYQSLFSAYRPLTPRFIDIATIGHILLNSCERHFDRAEERYMRCIEQAKERATNSQMLRNMAERAFKDSYVLTEFQESIVEELEARYCYPELVAKTMYELLCYLDATAASQPLLDLYLSCIRGFESPTRIHYITYVLHQISTNWPSSNPEEPVLKEDVLGLLDYMYKRASGMMSMDPSDVLTDYQMSTHSAPITLSSFRSYIVTTMLHYEDPLLLYFNGLLSYRAMSTSVVEMSFEQFECIVKGKWEEAVEGKLTVRYLVACCGFNKSTERTTKELACVVASMWSSHMWKSV</sequence>
<feature type="compositionally biased region" description="Polar residues" evidence="2">
    <location>
        <begin position="501"/>
        <end position="514"/>
    </location>
</feature>
<feature type="coiled-coil region" evidence="1">
    <location>
        <begin position="211"/>
        <end position="280"/>
    </location>
</feature>
<dbReference type="EMBL" id="HE573025">
    <property type="protein sequence ID" value="CCC50802.1"/>
    <property type="molecule type" value="Genomic_DNA"/>
</dbReference>
<protein>
    <submittedName>
        <fullName evidence="3">Uncharacterized protein</fullName>
    </submittedName>
</protein>
<dbReference type="AlphaFoldDB" id="G0U3E5"/>
<reference evidence="3" key="1">
    <citation type="journal article" date="2012" name="Proc. Natl. Acad. Sci. U.S.A.">
        <title>Antigenic diversity is generated by distinct evolutionary mechanisms in African trypanosome species.</title>
        <authorList>
            <person name="Jackson A.P."/>
            <person name="Berry A."/>
            <person name="Aslett M."/>
            <person name="Allison H.C."/>
            <person name="Burton P."/>
            <person name="Vavrova-Anderson J."/>
            <person name="Brown R."/>
            <person name="Browne H."/>
            <person name="Corton N."/>
            <person name="Hauser H."/>
            <person name="Gamble J."/>
            <person name="Gilderthorp R."/>
            <person name="Marcello L."/>
            <person name="McQuillan J."/>
            <person name="Otto T.D."/>
            <person name="Quail M.A."/>
            <person name="Sanders M.J."/>
            <person name="van Tonder A."/>
            <person name="Ginger M.L."/>
            <person name="Field M.C."/>
            <person name="Barry J.D."/>
            <person name="Hertz-Fowler C."/>
            <person name="Berriman M."/>
        </authorList>
    </citation>
    <scope>NUCLEOTIDE SEQUENCE</scope>
    <source>
        <strain evidence="3">Y486</strain>
    </source>
</reference>
<feature type="compositionally biased region" description="Low complexity" evidence="2">
    <location>
        <begin position="437"/>
        <end position="451"/>
    </location>
</feature>